<evidence type="ECO:0000313" key="2">
    <source>
        <dbReference type="EMBL" id="QUT05697.1"/>
    </source>
</evidence>
<gene>
    <name evidence="2" type="ORF">KFK14_22570</name>
</gene>
<evidence type="ECO:0000313" key="3">
    <source>
        <dbReference type="Proteomes" id="UP000681425"/>
    </source>
</evidence>
<dbReference type="SUPFAM" id="SSF56634">
    <property type="entry name" value="Heme-dependent catalase-like"/>
    <property type="match status" value="1"/>
</dbReference>
<dbReference type="Gene3D" id="2.40.180.10">
    <property type="entry name" value="Catalase core domain"/>
    <property type="match status" value="1"/>
</dbReference>
<proteinExistence type="predicted"/>
<accession>A0A975Q1R4</accession>
<dbReference type="AlphaFoldDB" id="A0A975Q1R4"/>
<dbReference type="EC" id="1.11.1.6" evidence="2"/>
<dbReference type="GO" id="GO:0004096">
    <property type="term" value="F:catalase activity"/>
    <property type="evidence" value="ECO:0007669"/>
    <property type="project" value="UniProtKB-EC"/>
</dbReference>
<dbReference type="GO" id="GO:0020037">
    <property type="term" value="F:heme binding"/>
    <property type="evidence" value="ECO:0007669"/>
    <property type="project" value="InterPro"/>
</dbReference>
<sequence length="37" mass="4282">MGDNDYQRRDLFEAIDSGDFPQWDLGIQVFDQAFAEA</sequence>
<dbReference type="KEGG" id="spph:KFK14_22570"/>
<dbReference type="InterPro" id="IPR020835">
    <property type="entry name" value="Catalase_sf"/>
</dbReference>
<reference evidence="2" key="1">
    <citation type="submission" date="2021-04" db="EMBL/GenBank/DDBJ databases">
        <title>Isolation of p-tert-butylphenol degrading bacteria Sphingobium phenoxybenzoativorans Tas13 from active sludge.</title>
        <authorList>
            <person name="Li Y."/>
        </authorList>
    </citation>
    <scope>NUCLEOTIDE SEQUENCE</scope>
    <source>
        <strain evidence="2">Tas13</strain>
    </source>
</reference>
<dbReference type="EMBL" id="CP073910">
    <property type="protein sequence ID" value="QUT05697.1"/>
    <property type="molecule type" value="Genomic_DNA"/>
</dbReference>
<keyword evidence="3" id="KW-1185">Reference proteome</keyword>
<feature type="domain" description="Catalase core" evidence="1">
    <location>
        <begin position="3"/>
        <end position="36"/>
    </location>
</feature>
<organism evidence="2 3">
    <name type="scientific">Sphingobium phenoxybenzoativorans</name>
    <dbReference type="NCBI Taxonomy" id="1592790"/>
    <lineage>
        <taxon>Bacteria</taxon>
        <taxon>Pseudomonadati</taxon>
        <taxon>Pseudomonadota</taxon>
        <taxon>Alphaproteobacteria</taxon>
        <taxon>Sphingomonadales</taxon>
        <taxon>Sphingomonadaceae</taxon>
        <taxon>Sphingobium</taxon>
    </lineage>
</organism>
<protein>
    <submittedName>
        <fullName evidence="2">Catalase</fullName>
        <ecNumber evidence="2">1.11.1.6</ecNumber>
    </submittedName>
</protein>
<evidence type="ECO:0000259" key="1">
    <source>
        <dbReference type="Pfam" id="PF00199"/>
    </source>
</evidence>
<keyword evidence="2" id="KW-0575">Peroxidase</keyword>
<dbReference type="Pfam" id="PF00199">
    <property type="entry name" value="Catalase"/>
    <property type="match status" value="1"/>
</dbReference>
<dbReference type="Proteomes" id="UP000681425">
    <property type="component" value="Chromosome"/>
</dbReference>
<dbReference type="InterPro" id="IPR011614">
    <property type="entry name" value="Catalase_core"/>
</dbReference>
<keyword evidence="2" id="KW-0560">Oxidoreductase</keyword>
<name>A0A975Q1R4_9SPHN</name>